<keyword evidence="20" id="KW-0732">Signal</keyword>
<evidence type="ECO:0000256" key="9">
    <source>
        <dbReference type="ARBA" id="ARBA00022692"/>
    </source>
</evidence>
<dbReference type="EMBL" id="ML220117">
    <property type="protein sequence ID" value="TGZ81904.1"/>
    <property type="molecule type" value="Genomic_DNA"/>
</dbReference>
<dbReference type="Gene3D" id="3.40.50.12780">
    <property type="entry name" value="N-terminal domain of ligase-like"/>
    <property type="match status" value="1"/>
</dbReference>
<gene>
    <name evidence="23" type="ORF">EX30DRAFT_340325</name>
</gene>
<dbReference type="PROSITE" id="PS00455">
    <property type="entry name" value="AMP_BINDING"/>
    <property type="match status" value="1"/>
</dbReference>
<dbReference type="InterPro" id="IPR025110">
    <property type="entry name" value="AMP-bd_C"/>
</dbReference>
<evidence type="ECO:0000256" key="14">
    <source>
        <dbReference type="ARBA" id="ARBA00023136"/>
    </source>
</evidence>
<evidence type="ECO:0000256" key="6">
    <source>
        <dbReference type="ARBA" id="ARBA00022475"/>
    </source>
</evidence>
<evidence type="ECO:0000313" key="23">
    <source>
        <dbReference type="EMBL" id="TGZ81904.1"/>
    </source>
</evidence>
<evidence type="ECO:0000256" key="3">
    <source>
        <dbReference type="ARBA" id="ARBA00004651"/>
    </source>
</evidence>
<dbReference type="InterPro" id="IPR020845">
    <property type="entry name" value="AMP-binding_CS"/>
</dbReference>
<dbReference type="Pfam" id="PF13193">
    <property type="entry name" value="AMP-binding_C"/>
    <property type="match status" value="1"/>
</dbReference>
<dbReference type="PANTHER" id="PTHR43107">
    <property type="entry name" value="LONG-CHAIN FATTY ACID TRANSPORT PROTEIN"/>
    <property type="match status" value="1"/>
</dbReference>
<dbReference type="InterPro" id="IPR042099">
    <property type="entry name" value="ANL_N_sf"/>
</dbReference>
<keyword evidence="12" id="KW-1133">Transmembrane helix</keyword>
<dbReference type="GO" id="GO:0009898">
    <property type="term" value="C:cytoplasmic side of plasma membrane"/>
    <property type="evidence" value="ECO:0007669"/>
    <property type="project" value="TreeGrafter"/>
</dbReference>
<evidence type="ECO:0000256" key="16">
    <source>
        <dbReference type="ARBA" id="ARBA00051585"/>
    </source>
</evidence>
<sequence length="633" mass="71076">MLPALTAPLLAKAALPVTAALSYLDAKYLISDDLFLVWPFLTAQLIIKRREREGTINLFYILEEKATSKDAAMRNHPFLVYGNQQWTYKEAYEMVLRYAAWFEKQGVKPMDIVAMDWTNKDTFLWVQFGLWALGATPAFINYNLEGDRLVHCFNVSTAKLLLVDEEVAGVLDNTVTREKLEDGGKRRVMVFDAAKKAEAENTKGYRPDDKYRRWAQLPDAGLLIYTSGTTGMPKPAIVSWQKMLNGSNFAIRWMGLKKEDRFYTSMPLYHSSAMVLGCFQVLQAGCTLVLGHKFSATGTIPELVRTQATIFQYVGETCRYLLASPPQEADRQHKVRIAFGNGMRPDVWGPFKERFNIPVVAEFYAATEGQSGSWNFQSGEFGKGAIGRNGMLTDMILGSKTKLIQLDIDTELPKRDPKTGLCIQCNLGEAGEVIYKVDPENIKATFQGYFGNEKATNSKIIRDVFAKGDAWYRTGDLQRRDPGGLWYFIDRIGDTFRWKSENVSTAEVADVLGESPLVNEVVVYGVGLPNHDGRCGCAAVELTQDADKHTFIKGLEDAVKSLPRYARPVFVRIVPELERTGNNKLVKQSYKEAGVDVEKKEIPEIYWCPKAGEGYKPFDVAALKDIQAGRVKL</sequence>
<dbReference type="GO" id="GO:0005324">
    <property type="term" value="F:long-chain fatty acid transmembrane transporter activity"/>
    <property type="evidence" value="ECO:0007669"/>
    <property type="project" value="TreeGrafter"/>
</dbReference>
<evidence type="ECO:0000256" key="4">
    <source>
        <dbReference type="ARBA" id="ARBA00006432"/>
    </source>
</evidence>
<dbReference type="InParanoid" id="A0A4S2MZB1"/>
<name>A0A4S2MZB1_9PEZI</name>
<feature type="domain" description="AMP-dependent synthetase/ligase" evidence="21">
    <location>
        <begin position="73"/>
        <end position="376"/>
    </location>
</feature>
<keyword evidence="11" id="KW-0067">ATP-binding</keyword>
<dbReference type="FunCoup" id="A0A4S2MZB1">
    <property type="interactions" value="128"/>
</dbReference>
<protein>
    <recommendedName>
        <fullName evidence="18">Very long-chain fatty acid transport protein</fullName>
    </recommendedName>
    <alternativeName>
        <fullName evidence="19">Very-long-chain acyl-CoA synthetase</fullName>
    </alternativeName>
</protein>
<dbReference type="GO" id="GO:0005524">
    <property type="term" value="F:ATP binding"/>
    <property type="evidence" value="ECO:0007669"/>
    <property type="project" value="UniProtKB-KW"/>
</dbReference>
<dbReference type="STRING" id="341454.A0A4S2MZB1"/>
<evidence type="ECO:0000313" key="24">
    <source>
        <dbReference type="Proteomes" id="UP000298138"/>
    </source>
</evidence>
<evidence type="ECO:0000256" key="12">
    <source>
        <dbReference type="ARBA" id="ARBA00022989"/>
    </source>
</evidence>
<dbReference type="GO" id="GO:0004467">
    <property type="term" value="F:long-chain fatty acid-CoA ligase activity"/>
    <property type="evidence" value="ECO:0007669"/>
    <property type="project" value="TreeGrafter"/>
</dbReference>
<keyword evidence="13" id="KW-0445">Lipid transport</keyword>
<dbReference type="Gene3D" id="3.30.300.30">
    <property type="match status" value="1"/>
</dbReference>
<keyword evidence="8" id="KW-0551">Lipid droplet</keyword>
<evidence type="ECO:0000256" key="15">
    <source>
        <dbReference type="ARBA" id="ARBA00023140"/>
    </source>
</evidence>
<evidence type="ECO:0000259" key="22">
    <source>
        <dbReference type="Pfam" id="PF13193"/>
    </source>
</evidence>
<dbReference type="GO" id="GO:0044539">
    <property type="term" value="P:long-chain fatty acid import into cell"/>
    <property type="evidence" value="ECO:0007669"/>
    <property type="project" value="TreeGrafter"/>
</dbReference>
<dbReference type="SUPFAM" id="SSF56801">
    <property type="entry name" value="Acetyl-CoA synthetase-like"/>
    <property type="match status" value="1"/>
</dbReference>
<dbReference type="PANTHER" id="PTHR43107:SF15">
    <property type="entry name" value="FATTY ACID TRANSPORT PROTEIN 3, ISOFORM A"/>
    <property type="match status" value="1"/>
</dbReference>
<evidence type="ECO:0000256" key="18">
    <source>
        <dbReference type="ARBA" id="ARBA00068795"/>
    </source>
</evidence>
<keyword evidence="6" id="KW-1003">Cell membrane</keyword>
<keyword evidence="14" id="KW-0472">Membrane</keyword>
<evidence type="ECO:0000256" key="10">
    <source>
        <dbReference type="ARBA" id="ARBA00022741"/>
    </source>
</evidence>
<evidence type="ECO:0000256" key="8">
    <source>
        <dbReference type="ARBA" id="ARBA00022677"/>
    </source>
</evidence>
<evidence type="ECO:0000256" key="1">
    <source>
        <dbReference type="ARBA" id="ARBA00004502"/>
    </source>
</evidence>
<dbReference type="FunFam" id="3.30.300.30:FF:000020">
    <property type="entry name" value="Long-chain fatty acid transporter"/>
    <property type="match status" value="1"/>
</dbReference>
<reference evidence="23 24" key="1">
    <citation type="submission" date="2019-04" db="EMBL/GenBank/DDBJ databases">
        <title>Comparative genomics and transcriptomics to analyze fruiting body development in filamentous ascomycetes.</title>
        <authorList>
            <consortium name="DOE Joint Genome Institute"/>
            <person name="Lutkenhaus R."/>
            <person name="Traeger S."/>
            <person name="Breuer J."/>
            <person name="Kuo A."/>
            <person name="Lipzen A."/>
            <person name="Pangilinan J."/>
            <person name="Dilworth D."/>
            <person name="Sandor L."/>
            <person name="Poggeler S."/>
            <person name="Barry K."/>
            <person name="Grigoriev I.V."/>
            <person name="Nowrousian M."/>
        </authorList>
    </citation>
    <scope>NUCLEOTIDE SEQUENCE [LARGE SCALE GENOMIC DNA]</scope>
    <source>
        <strain evidence="23 24">CBS 389.68</strain>
    </source>
</reference>
<proteinExistence type="inferred from homology"/>
<feature type="signal peptide" evidence="20">
    <location>
        <begin position="1"/>
        <end position="20"/>
    </location>
</feature>
<comment type="subcellular location">
    <subcellularLocation>
        <location evidence="3">Cell membrane</location>
        <topology evidence="3">Multi-pass membrane protein</topology>
    </subcellularLocation>
    <subcellularLocation>
        <location evidence="1">Lipid droplet</location>
    </subcellularLocation>
    <subcellularLocation>
        <location evidence="2">Peroxisome membrane</location>
        <topology evidence="2">Multi-pass membrane protein</topology>
    </subcellularLocation>
</comment>
<feature type="chain" id="PRO_5020230378" description="Very long-chain fatty acid transport protein" evidence="20">
    <location>
        <begin position="21"/>
        <end position="633"/>
    </location>
</feature>
<comment type="similarity">
    <text evidence="4">Belongs to the ATP-dependent AMP-binding enzyme family.</text>
</comment>
<keyword evidence="15" id="KW-0576">Peroxisome</keyword>
<dbReference type="OrthoDB" id="10253869at2759"/>
<keyword evidence="9" id="KW-0812">Transmembrane</keyword>
<dbReference type="InterPro" id="IPR000873">
    <property type="entry name" value="AMP-dep_synth/lig_dom"/>
</dbReference>
<evidence type="ECO:0000256" key="11">
    <source>
        <dbReference type="ARBA" id="ARBA00022840"/>
    </source>
</evidence>
<evidence type="ECO:0000256" key="7">
    <source>
        <dbReference type="ARBA" id="ARBA00022598"/>
    </source>
</evidence>
<dbReference type="Proteomes" id="UP000298138">
    <property type="component" value="Unassembled WGS sequence"/>
</dbReference>
<dbReference type="FunFam" id="3.40.50.12780:FF:000019">
    <property type="entry name" value="Long-chain fatty acid transporter"/>
    <property type="match status" value="1"/>
</dbReference>
<evidence type="ECO:0000256" key="17">
    <source>
        <dbReference type="ARBA" id="ARBA00060276"/>
    </source>
</evidence>
<dbReference type="GO" id="GO:0005778">
    <property type="term" value="C:peroxisomal membrane"/>
    <property type="evidence" value="ECO:0007669"/>
    <property type="project" value="UniProtKB-SubCell"/>
</dbReference>
<keyword evidence="7" id="KW-0436">Ligase</keyword>
<comment type="function">
    <text evidence="17">Acyl-CoA synthetase required for both the import of long chain fatty acids (LCFAs) (C14-C18) and the activation very long chain fatty acids (VLCFAs) (C20-C26) by esterification of the fatty acids into metabolically active CoA-thioesters for subsequent degradation or incorporation into phospholipids. The transport and fatty acyl-CoA synthetase activities are genetically separable and are thus independent activities. Esterifies VLCFAs in the peroxisome matrix. The VLCFAs are actively transported into peroxisomes by a PXA1-PXA2 heterodimeric transporter in the peroxisomal membrane.</text>
</comment>
<keyword evidence="24" id="KW-1185">Reference proteome</keyword>
<evidence type="ECO:0000256" key="20">
    <source>
        <dbReference type="SAM" id="SignalP"/>
    </source>
</evidence>
<evidence type="ECO:0000256" key="2">
    <source>
        <dbReference type="ARBA" id="ARBA00004585"/>
    </source>
</evidence>
<dbReference type="Pfam" id="PF00501">
    <property type="entry name" value="AMP-binding"/>
    <property type="match status" value="1"/>
</dbReference>
<evidence type="ECO:0000259" key="21">
    <source>
        <dbReference type="Pfam" id="PF00501"/>
    </source>
</evidence>
<comment type="catalytic activity">
    <reaction evidence="16">
        <text>a very long-chain fatty acid + ATP + CoA = a very long-chain fatty acyl-CoA + AMP + diphosphate</text>
        <dbReference type="Rhea" id="RHEA:54536"/>
        <dbReference type="ChEBI" id="CHEBI:30616"/>
        <dbReference type="ChEBI" id="CHEBI:33019"/>
        <dbReference type="ChEBI" id="CHEBI:57287"/>
        <dbReference type="ChEBI" id="CHEBI:58950"/>
        <dbReference type="ChEBI" id="CHEBI:138261"/>
        <dbReference type="ChEBI" id="CHEBI:456215"/>
    </reaction>
</comment>
<dbReference type="GO" id="GO:0005811">
    <property type="term" value="C:lipid droplet"/>
    <property type="evidence" value="ECO:0007669"/>
    <property type="project" value="UniProtKB-SubCell"/>
</dbReference>
<keyword evidence="5" id="KW-0813">Transport</keyword>
<accession>A0A4S2MZB1</accession>
<dbReference type="AlphaFoldDB" id="A0A4S2MZB1"/>
<dbReference type="InterPro" id="IPR045851">
    <property type="entry name" value="AMP-bd_C_sf"/>
</dbReference>
<organism evidence="23 24">
    <name type="scientific">Ascodesmis nigricans</name>
    <dbReference type="NCBI Taxonomy" id="341454"/>
    <lineage>
        <taxon>Eukaryota</taxon>
        <taxon>Fungi</taxon>
        <taxon>Dikarya</taxon>
        <taxon>Ascomycota</taxon>
        <taxon>Pezizomycotina</taxon>
        <taxon>Pezizomycetes</taxon>
        <taxon>Pezizales</taxon>
        <taxon>Ascodesmidaceae</taxon>
        <taxon>Ascodesmis</taxon>
    </lineage>
</organism>
<evidence type="ECO:0000256" key="19">
    <source>
        <dbReference type="ARBA" id="ARBA00078285"/>
    </source>
</evidence>
<keyword evidence="10" id="KW-0547">Nucleotide-binding</keyword>
<evidence type="ECO:0000256" key="13">
    <source>
        <dbReference type="ARBA" id="ARBA00023055"/>
    </source>
</evidence>
<feature type="domain" description="AMP-binding enzyme C-terminal" evidence="22">
    <location>
        <begin position="507"/>
        <end position="584"/>
    </location>
</feature>
<evidence type="ECO:0000256" key="5">
    <source>
        <dbReference type="ARBA" id="ARBA00022448"/>
    </source>
</evidence>